<keyword evidence="3" id="KW-1185">Reference proteome</keyword>
<dbReference type="Proteomes" id="UP001224890">
    <property type="component" value="Unassembled WGS sequence"/>
</dbReference>
<keyword evidence="1" id="KW-0812">Transmembrane</keyword>
<feature type="transmembrane region" description="Helical" evidence="1">
    <location>
        <begin position="6"/>
        <end position="27"/>
    </location>
</feature>
<evidence type="ECO:0000313" key="3">
    <source>
        <dbReference type="Proteomes" id="UP001224890"/>
    </source>
</evidence>
<dbReference type="AlphaFoldDB" id="A0AAJ0AJR8"/>
<dbReference type="RefSeq" id="XP_060428552.1">
    <property type="nucleotide sequence ID" value="XM_060565798.1"/>
</dbReference>
<name>A0AAJ0AJR8_9PEZI</name>
<reference evidence="2" key="1">
    <citation type="submission" date="2021-06" db="EMBL/GenBank/DDBJ databases">
        <title>Comparative genomics, transcriptomics and evolutionary studies reveal genomic signatures of adaptation to plant cell wall in hemibiotrophic fungi.</title>
        <authorList>
            <consortium name="DOE Joint Genome Institute"/>
            <person name="Baroncelli R."/>
            <person name="Diaz J.F."/>
            <person name="Benocci T."/>
            <person name="Peng M."/>
            <person name="Battaglia E."/>
            <person name="Haridas S."/>
            <person name="Andreopoulos W."/>
            <person name="Labutti K."/>
            <person name="Pangilinan J."/>
            <person name="Floch G.L."/>
            <person name="Makela M.R."/>
            <person name="Henrissat B."/>
            <person name="Grigoriev I.V."/>
            <person name="Crouch J.A."/>
            <person name="De Vries R.P."/>
            <person name="Sukno S.A."/>
            <person name="Thon M.R."/>
        </authorList>
    </citation>
    <scope>NUCLEOTIDE SEQUENCE</scope>
    <source>
        <strain evidence="2">CBS 193.32</strain>
    </source>
</reference>
<sequence>MKRGNLLHITSAIILCWCGCALSNTMLAHSSKKMKLHQCWVGRLIATIIGMAWPRGTCEKISSRRRANLQISTPSASFLRFLPSTQSIKARRPAKSCRGVFGEVSGTTTIVLMVVTTRRGCTQFEELGSESIVQS</sequence>
<evidence type="ECO:0000256" key="1">
    <source>
        <dbReference type="SAM" id="Phobius"/>
    </source>
</evidence>
<keyword evidence="1" id="KW-0472">Membrane</keyword>
<protein>
    <submittedName>
        <fullName evidence="2">Uncharacterized protein</fullName>
    </submittedName>
</protein>
<comment type="caution">
    <text evidence="2">The sequence shown here is derived from an EMBL/GenBank/DDBJ whole genome shotgun (WGS) entry which is preliminary data.</text>
</comment>
<gene>
    <name evidence="2" type="ORF">BDP55DRAFT_177947</name>
</gene>
<organism evidence="2 3">
    <name type="scientific">Colletotrichum godetiae</name>
    <dbReference type="NCBI Taxonomy" id="1209918"/>
    <lineage>
        <taxon>Eukaryota</taxon>
        <taxon>Fungi</taxon>
        <taxon>Dikarya</taxon>
        <taxon>Ascomycota</taxon>
        <taxon>Pezizomycotina</taxon>
        <taxon>Sordariomycetes</taxon>
        <taxon>Hypocreomycetidae</taxon>
        <taxon>Glomerellales</taxon>
        <taxon>Glomerellaceae</taxon>
        <taxon>Colletotrichum</taxon>
        <taxon>Colletotrichum acutatum species complex</taxon>
    </lineage>
</organism>
<dbReference type="GeneID" id="85450324"/>
<accession>A0AAJ0AJR8</accession>
<dbReference type="EMBL" id="JAHMHR010000025">
    <property type="protein sequence ID" value="KAK1674549.1"/>
    <property type="molecule type" value="Genomic_DNA"/>
</dbReference>
<proteinExistence type="predicted"/>
<evidence type="ECO:0000313" key="2">
    <source>
        <dbReference type="EMBL" id="KAK1674549.1"/>
    </source>
</evidence>
<keyword evidence="1" id="KW-1133">Transmembrane helix</keyword>